<feature type="domain" description="Capsule synthesis protein CapA" evidence="2">
    <location>
        <begin position="7"/>
        <end position="245"/>
    </location>
</feature>
<accession>A0A956NE16</accession>
<dbReference type="Pfam" id="PF09587">
    <property type="entry name" value="PGA_cap"/>
    <property type="match status" value="1"/>
</dbReference>
<dbReference type="InterPro" id="IPR029052">
    <property type="entry name" value="Metallo-depent_PP-like"/>
</dbReference>
<dbReference type="CDD" id="cd07381">
    <property type="entry name" value="MPP_CapA"/>
    <property type="match status" value="1"/>
</dbReference>
<proteinExistence type="inferred from homology"/>
<gene>
    <name evidence="3" type="ORF">KDA27_09845</name>
</gene>
<evidence type="ECO:0000313" key="3">
    <source>
        <dbReference type="EMBL" id="MCA9756093.1"/>
    </source>
</evidence>
<dbReference type="SMART" id="SM00854">
    <property type="entry name" value="PGA_cap"/>
    <property type="match status" value="1"/>
</dbReference>
<dbReference type="AlphaFoldDB" id="A0A956NE16"/>
<dbReference type="Gene3D" id="3.60.21.10">
    <property type="match status" value="1"/>
</dbReference>
<dbReference type="InterPro" id="IPR052169">
    <property type="entry name" value="CW_Biosynth-Accessory"/>
</dbReference>
<protein>
    <submittedName>
        <fullName evidence="3">CapA family protein</fullName>
    </submittedName>
</protein>
<evidence type="ECO:0000259" key="2">
    <source>
        <dbReference type="SMART" id="SM00854"/>
    </source>
</evidence>
<dbReference type="PANTHER" id="PTHR33393">
    <property type="entry name" value="POLYGLUTAMINE SYNTHESIS ACCESSORY PROTEIN RV0574C-RELATED"/>
    <property type="match status" value="1"/>
</dbReference>
<dbReference type="InterPro" id="IPR019079">
    <property type="entry name" value="Capsule_synth_CapA"/>
</dbReference>
<evidence type="ECO:0000256" key="1">
    <source>
        <dbReference type="ARBA" id="ARBA00005662"/>
    </source>
</evidence>
<name>A0A956NE16_UNCEI</name>
<dbReference type="Proteomes" id="UP000739538">
    <property type="component" value="Unassembled WGS sequence"/>
</dbReference>
<evidence type="ECO:0000313" key="4">
    <source>
        <dbReference type="Proteomes" id="UP000739538"/>
    </source>
</evidence>
<sequence length="358" mass="40691">MTAPRVRIAFLGDVSLNDEYRDLVRARSDLFSDVRPVLDSHDLVVGNLEAVCEGDDGELWTKKPRLRTDPTTLGALQNLRLGLVTLAHNHIYDHLGSGFRVTTSTLDRLGIAHLGAGGTEEEARTPFVWTGAGRSVAFLNYVTPDTNPKLPPDADVKLNYLEIDRAVQEIAKARGDADHVVVILHWGGASEEADYPHPSQVEIARQLVAAGAELVVGHHPHTLQPDERVGNCWVFYSLGNFCFADVVCDGKVWEIDRTRNARSIILSATFSEDGVSVESIPIRNVDHRIVLDDSFWGDIERSRKWFFLFRRPIFFRLHSIRVRYLDRVRFYFWGNDRTFWKQVRRLDFGKVLRFLKNA</sequence>
<dbReference type="EMBL" id="JAGQHS010000042">
    <property type="protein sequence ID" value="MCA9756093.1"/>
    <property type="molecule type" value="Genomic_DNA"/>
</dbReference>
<organism evidence="3 4">
    <name type="scientific">Eiseniibacteriota bacterium</name>
    <dbReference type="NCBI Taxonomy" id="2212470"/>
    <lineage>
        <taxon>Bacteria</taxon>
        <taxon>Candidatus Eiseniibacteriota</taxon>
    </lineage>
</organism>
<dbReference type="SUPFAM" id="SSF56300">
    <property type="entry name" value="Metallo-dependent phosphatases"/>
    <property type="match status" value="1"/>
</dbReference>
<comment type="caution">
    <text evidence="3">The sequence shown here is derived from an EMBL/GenBank/DDBJ whole genome shotgun (WGS) entry which is preliminary data.</text>
</comment>
<dbReference type="PANTHER" id="PTHR33393:SF13">
    <property type="entry name" value="PGA BIOSYNTHESIS PROTEIN CAPA"/>
    <property type="match status" value="1"/>
</dbReference>
<reference evidence="3" key="2">
    <citation type="journal article" date="2021" name="Microbiome">
        <title>Successional dynamics and alternative stable states in a saline activated sludge microbial community over 9 years.</title>
        <authorList>
            <person name="Wang Y."/>
            <person name="Ye J."/>
            <person name="Ju F."/>
            <person name="Liu L."/>
            <person name="Boyd J.A."/>
            <person name="Deng Y."/>
            <person name="Parks D.H."/>
            <person name="Jiang X."/>
            <person name="Yin X."/>
            <person name="Woodcroft B.J."/>
            <person name="Tyson G.W."/>
            <person name="Hugenholtz P."/>
            <person name="Polz M.F."/>
            <person name="Zhang T."/>
        </authorList>
    </citation>
    <scope>NUCLEOTIDE SEQUENCE</scope>
    <source>
        <strain evidence="3">HKST-UBA02</strain>
    </source>
</reference>
<comment type="similarity">
    <text evidence="1">Belongs to the CapA family.</text>
</comment>
<reference evidence="3" key="1">
    <citation type="submission" date="2020-04" db="EMBL/GenBank/DDBJ databases">
        <authorList>
            <person name="Zhang T."/>
        </authorList>
    </citation>
    <scope>NUCLEOTIDE SEQUENCE</scope>
    <source>
        <strain evidence="3">HKST-UBA02</strain>
    </source>
</reference>